<dbReference type="KEGG" id="rhoz:GXP67_18590"/>
<keyword evidence="3" id="KW-1185">Reference proteome</keyword>
<organism evidence="2 3">
    <name type="scientific">Rhodocytophaga rosea</name>
    <dbReference type="NCBI Taxonomy" id="2704465"/>
    <lineage>
        <taxon>Bacteria</taxon>
        <taxon>Pseudomonadati</taxon>
        <taxon>Bacteroidota</taxon>
        <taxon>Cytophagia</taxon>
        <taxon>Cytophagales</taxon>
        <taxon>Rhodocytophagaceae</taxon>
        <taxon>Rhodocytophaga</taxon>
    </lineage>
</organism>
<accession>A0A6C0GKN3</accession>
<name>A0A6C0GKN3_9BACT</name>
<dbReference type="Proteomes" id="UP000480178">
    <property type="component" value="Chromosome"/>
</dbReference>
<evidence type="ECO:0000313" key="2">
    <source>
        <dbReference type="EMBL" id="QHT68507.1"/>
    </source>
</evidence>
<dbReference type="EMBL" id="CP048222">
    <property type="protein sequence ID" value="QHT68507.1"/>
    <property type="molecule type" value="Genomic_DNA"/>
</dbReference>
<keyword evidence="1" id="KW-0732">Signal</keyword>
<dbReference type="AlphaFoldDB" id="A0A6C0GKN3"/>
<protein>
    <recommendedName>
        <fullName evidence="4">DUF3108 domain-containing protein</fullName>
    </recommendedName>
</protein>
<gene>
    <name evidence="2" type="ORF">GXP67_18590</name>
</gene>
<dbReference type="RefSeq" id="WP_162444518.1">
    <property type="nucleotide sequence ID" value="NZ_CP048222.1"/>
</dbReference>
<reference evidence="2 3" key="1">
    <citation type="submission" date="2020-01" db="EMBL/GenBank/DDBJ databases">
        <authorList>
            <person name="Kim M.K."/>
        </authorList>
    </citation>
    <scope>NUCLEOTIDE SEQUENCE [LARGE SCALE GENOMIC DNA]</scope>
    <source>
        <strain evidence="2 3">172606-1</strain>
    </source>
</reference>
<evidence type="ECO:0000256" key="1">
    <source>
        <dbReference type="SAM" id="SignalP"/>
    </source>
</evidence>
<sequence>MKTHVRTLQLSLFICLFLLCSSSWATHISGGYIAYKWLQRNDYEITVGLFYDIGGVPVVPEQQVFIYGIEAQQIMLPLRKYMNPKPGSQVGLALYSTIYTFPEVSFFGGVRNKIAVRIDNRSGNILNMFSSINTSFYIETEIYVNSFLGINSSAAPADTMASVSGKVNKALTADLSSIDPDGDSLVYKLITPMQNAWRNVEGYRSPEFLCTDCTFTLNPQTGQLTWNKPVLQGAYAIAVMVEEWRKIPGTSQSLRMGYTIKDILLVISD</sequence>
<feature type="signal peptide" evidence="1">
    <location>
        <begin position="1"/>
        <end position="25"/>
    </location>
</feature>
<feature type="chain" id="PRO_5025655477" description="DUF3108 domain-containing protein" evidence="1">
    <location>
        <begin position="26"/>
        <end position="269"/>
    </location>
</feature>
<evidence type="ECO:0008006" key="4">
    <source>
        <dbReference type="Google" id="ProtNLM"/>
    </source>
</evidence>
<proteinExistence type="predicted"/>
<evidence type="ECO:0000313" key="3">
    <source>
        <dbReference type="Proteomes" id="UP000480178"/>
    </source>
</evidence>